<keyword evidence="2" id="KW-0346">Stress response</keyword>
<keyword evidence="3" id="KW-1185">Reference proteome</keyword>
<sequence length="231" mass="24785">MSSLLTSRIVVGYCGIVTPPSRDEPTAVVARLRVKRTLPVETRTPFDSSRRLVQPPSVFDPPPLVPDKSRELPPPLAEVTAVRGVSDGAAHGAIQTRPEVLEYTGKGLARVASRGSTVAGTKFFGGDCSLLPAAGSRRGGRTSTAIHDGLLRLKSSDNLCNEGLLLVRTGWLRCQREGRLATWLTEMLGLLGSASCEFSSMAEVKVDRRSNASRGSVSRTRYRRLTGSVGL</sequence>
<accession>A0A5A7RAG9</accession>
<evidence type="ECO:0000313" key="3">
    <source>
        <dbReference type="Proteomes" id="UP000325081"/>
    </source>
</evidence>
<evidence type="ECO:0000256" key="1">
    <source>
        <dbReference type="SAM" id="MobiDB-lite"/>
    </source>
</evidence>
<evidence type="ECO:0000313" key="2">
    <source>
        <dbReference type="EMBL" id="GER54462.1"/>
    </source>
</evidence>
<organism evidence="2 3">
    <name type="scientific">Striga asiatica</name>
    <name type="common">Asiatic witchweed</name>
    <name type="synonym">Buchnera asiatica</name>
    <dbReference type="NCBI Taxonomy" id="4170"/>
    <lineage>
        <taxon>Eukaryota</taxon>
        <taxon>Viridiplantae</taxon>
        <taxon>Streptophyta</taxon>
        <taxon>Embryophyta</taxon>
        <taxon>Tracheophyta</taxon>
        <taxon>Spermatophyta</taxon>
        <taxon>Magnoliopsida</taxon>
        <taxon>eudicotyledons</taxon>
        <taxon>Gunneridae</taxon>
        <taxon>Pentapetalae</taxon>
        <taxon>asterids</taxon>
        <taxon>lamiids</taxon>
        <taxon>Lamiales</taxon>
        <taxon>Orobanchaceae</taxon>
        <taxon>Buchnereae</taxon>
        <taxon>Striga</taxon>
    </lineage>
</organism>
<comment type="caution">
    <text evidence="2">The sequence shown here is derived from an EMBL/GenBank/DDBJ whole genome shotgun (WGS) entry which is preliminary data.</text>
</comment>
<dbReference type="Proteomes" id="UP000325081">
    <property type="component" value="Unassembled WGS sequence"/>
</dbReference>
<gene>
    <name evidence="2" type="ORF">STAS_32059</name>
</gene>
<reference evidence="3" key="1">
    <citation type="journal article" date="2019" name="Curr. Biol.">
        <title>Genome Sequence of Striga asiatica Provides Insight into the Evolution of Plant Parasitism.</title>
        <authorList>
            <person name="Yoshida S."/>
            <person name="Kim S."/>
            <person name="Wafula E.K."/>
            <person name="Tanskanen J."/>
            <person name="Kim Y.M."/>
            <person name="Honaas L."/>
            <person name="Yang Z."/>
            <person name="Spallek T."/>
            <person name="Conn C.E."/>
            <person name="Ichihashi Y."/>
            <person name="Cheong K."/>
            <person name="Cui S."/>
            <person name="Der J.P."/>
            <person name="Gundlach H."/>
            <person name="Jiao Y."/>
            <person name="Hori C."/>
            <person name="Ishida J.K."/>
            <person name="Kasahara H."/>
            <person name="Kiba T."/>
            <person name="Kim M.S."/>
            <person name="Koo N."/>
            <person name="Laohavisit A."/>
            <person name="Lee Y.H."/>
            <person name="Lumba S."/>
            <person name="McCourt P."/>
            <person name="Mortimer J.C."/>
            <person name="Mutuku J.M."/>
            <person name="Nomura T."/>
            <person name="Sasaki-Sekimoto Y."/>
            <person name="Seto Y."/>
            <person name="Wang Y."/>
            <person name="Wakatake T."/>
            <person name="Sakakibara H."/>
            <person name="Demura T."/>
            <person name="Yamaguchi S."/>
            <person name="Yoneyama K."/>
            <person name="Manabe R.I."/>
            <person name="Nelson D.C."/>
            <person name="Schulman A.H."/>
            <person name="Timko M.P."/>
            <person name="dePamphilis C.W."/>
            <person name="Choi D."/>
            <person name="Shirasu K."/>
        </authorList>
    </citation>
    <scope>NUCLEOTIDE SEQUENCE [LARGE SCALE GENOMIC DNA]</scope>
    <source>
        <strain evidence="3">cv. UVA1</strain>
    </source>
</reference>
<name>A0A5A7RAG9_STRAF</name>
<proteinExistence type="predicted"/>
<dbReference type="AlphaFoldDB" id="A0A5A7RAG9"/>
<feature type="region of interest" description="Disordered" evidence="1">
    <location>
        <begin position="43"/>
        <end position="66"/>
    </location>
</feature>
<protein>
    <submittedName>
        <fullName evidence="2">DNAJ heat shock N-terminal domain-containing protein</fullName>
    </submittedName>
</protein>
<dbReference type="EMBL" id="BKCP01011181">
    <property type="protein sequence ID" value="GER54462.1"/>
    <property type="molecule type" value="Genomic_DNA"/>
</dbReference>